<comment type="caution">
    <text evidence="1">The sequence shown here is derived from an EMBL/GenBank/DDBJ whole genome shotgun (WGS) entry which is preliminary data.</text>
</comment>
<evidence type="ECO:0000313" key="2">
    <source>
        <dbReference type="Proteomes" id="UP000789901"/>
    </source>
</evidence>
<sequence length="275" mass="31136">MTSVEEISIFITKTYSTNAFNILEVTHVVIGIKWGAVIIASFENENTNKSNRTQVHGELKAHLEGMSLISVGDIIPDTSPQSFEDVRELLSKLQSYIQTYNDGKGIPDREVKSRRELSKCLINTRSGKSETSITSFINKYESMSMKADLLPIPKARGRDYLNKNITIQQILLEHPKSHIYILFDTDNYIINIDSPVWNAILDISSINKGSSKFFIVDPTLYRVTDRPNYSVIHYYINGRQNSSDYYNDKKKVILLDDAISGDLDALIISSEVESV</sequence>
<feature type="non-terminal residue" evidence="1">
    <location>
        <position position="275"/>
    </location>
</feature>
<organism evidence="1 2">
    <name type="scientific">Gigaspora margarita</name>
    <dbReference type="NCBI Taxonomy" id="4874"/>
    <lineage>
        <taxon>Eukaryota</taxon>
        <taxon>Fungi</taxon>
        <taxon>Fungi incertae sedis</taxon>
        <taxon>Mucoromycota</taxon>
        <taxon>Glomeromycotina</taxon>
        <taxon>Glomeromycetes</taxon>
        <taxon>Diversisporales</taxon>
        <taxon>Gigasporaceae</taxon>
        <taxon>Gigaspora</taxon>
    </lineage>
</organism>
<dbReference type="EMBL" id="CAJVQB010033750">
    <property type="protein sequence ID" value="CAG8820219.1"/>
    <property type="molecule type" value="Genomic_DNA"/>
</dbReference>
<dbReference type="Proteomes" id="UP000789901">
    <property type="component" value="Unassembled WGS sequence"/>
</dbReference>
<evidence type="ECO:0000313" key="1">
    <source>
        <dbReference type="EMBL" id="CAG8820219.1"/>
    </source>
</evidence>
<protein>
    <submittedName>
        <fullName evidence="1">40842_t:CDS:1</fullName>
    </submittedName>
</protein>
<accession>A0ABN7W916</accession>
<gene>
    <name evidence="1" type="ORF">GMARGA_LOCUS27514</name>
</gene>
<keyword evidence="2" id="KW-1185">Reference proteome</keyword>
<name>A0ABN7W916_GIGMA</name>
<reference evidence="1 2" key="1">
    <citation type="submission" date="2021-06" db="EMBL/GenBank/DDBJ databases">
        <authorList>
            <person name="Kallberg Y."/>
            <person name="Tangrot J."/>
            <person name="Rosling A."/>
        </authorList>
    </citation>
    <scope>NUCLEOTIDE SEQUENCE [LARGE SCALE GENOMIC DNA]</scope>
    <source>
        <strain evidence="1 2">120-4 pot B 10/14</strain>
    </source>
</reference>
<proteinExistence type="predicted"/>